<evidence type="ECO:0000256" key="2">
    <source>
        <dbReference type="SAM" id="MobiDB-lite"/>
    </source>
</evidence>
<dbReference type="GO" id="GO:0008270">
    <property type="term" value="F:zinc ion binding"/>
    <property type="evidence" value="ECO:0007669"/>
    <property type="project" value="UniProtKB-KW"/>
</dbReference>
<proteinExistence type="predicted"/>
<dbReference type="GO" id="GO:0003676">
    <property type="term" value="F:nucleic acid binding"/>
    <property type="evidence" value="ECO:0007669"/>
    <property type="project" value="InterPro"/>
</dbReference>
<feature type="compositionally biased region" description="Acidic residues" evidence="2">
    <location>
        <begin position="223"/>
        <end position="249"/>
    </location>
</feature>
<sequence>MSDFMSLADIKRDLDTYLARTDVRRAPMLGTICQSAWTIFERRYGLYLDVVGDADAYTKVTCILAETRRQLSKLINLQLVTHRDGGDGVRARAGNEDEWLAAIDRYWTEHGLSRQTAKQLARNLPRPKATTESITNYLSEFDHILVHTPQTLQDNRGFRKTLVEIFVRGLPGYKLRELVRDEIREQEHDMGLVSRATLDCLRSHNEAKQLLARRRRRRRRDDDTDDESDYSDDEAEHSDDDDEGDEVEAEPVRDKRRNGKRTRETVRQDKRSRRQRQRDRRAAAQTGDKSPKDKTQRPGPGACYFCHQLGHRVANCPALAAHHAQTQTQMPQRQTQT</sequence>
<dbReference type="EMBL" id="BDIP01007427">
    <property type="protein sequence ID" value="GCA64494.1"/>
    <property type="molecule type" value="Genomic_DNA"/>
</dbReference>
<evidence type="ECO:0000259" key="3">
    <source>
        <dbReference type="PROSITE" id="PS50158"/>
    </source>
</evidence>
<dbReference type="SUPFAM" id="SSF57756">
    <property type="entry name" value="Retrovirus zinc finger-like domains"/>
    <property type="match status" value="1"/>
</dbReference>
<dbReference type="PROSITE" id="PS50158">
    <property type="entry name" value="ZF_CCHC"/>
    <property type="match status" value="1"/>
</dbReference>
<evidence type="ECO:0000313" key="5">
    <source>
        <dbReference type="Proteomes" id="UP000265618"/>
    </source>
</evidence>
<feature type="region of interest" description="Disordered" evidence="2">
    <location>
        <begin position="211"/>
        <end position="304"/>
    </location>
</feature>
<evidence type="ECO:0000256" key="1">
    <source>
        <dbReference type="PROSITE-ProRule" id="PRU00047"/>
    </source>
</evidence>
<keyword evidence="1" id="KW-0863">Zinc-finger</keyword>
<accession>A0A391NT99</accession>
<keyword evidence="1" id="KW-0479">Metal-binding</keyword>
<dbReference type="AlphaFoldDB" id="A0A391NT99"/>
<organism evidence="4 5">
    <name type="scientific">Kipferlia bialata</name>
    <dbReference type="NCBI Taxonomy" id="797122"/>
    <lineage>
        <taxon>Eukaryota</taxon>
        <taxon>Metamonada</taxon>
        <taxon>Carpediemonas-like organisms</taxon>
        <taxon>Kipferlia</taxon>
    </lineage>
</organism>
<dbReference type="InterPro" id="IPR036875">
    <property type="entry name" value="Znf_CCHC_sf"/>
</dbReference>
<feature type="domain" description="CCHC-type" evidence="3">
    <location>
        <begin position="303"/>
        <end position="317"/>
    </location>
</feature>
<feature type="non-terminal residue" evidence="4">
    <location>
        <position position="337"/>
    </location>
</feature>
<reference evidence="4 5" key="1">
    <citation type="journal article" date="2018" name="PLoS ONE">
        <title>The draft genome of Kipferlia bialata reveals reductive genome evolution in fornicate parasites.</title>
        <authorList>
            <person name="Tanifuji G."/>
            <person name="Takabayashi S."/>
            <person name="Kume K."/>
            <person name="Takagi M."/>
            <person name="Nakayama T."/>
            <person name="Kamikawa R."/>
            <person name="Inagaki Y."/>
            <person name="Hashimoto T."/>
        </authorList>
    </citation>
    <scope>NUCLEOTIDE SEQUENCE [LARGE SCALE GENOMIC DNA]</scope>
    <source>
        <strain evidence="4">NY0173</strain>
    </source>
</reference>
<evidence type="ECO:0000313" key="4">
    <source>
        <dbReference type="EMBL" id="GCA64494.1"/>
    </source>
</evidence>
<keyword evidence="1" id="KW-0862">Zinc</keyword>
<gene>
    <name evidence="4" type="ORF">KIPB_014446</name>
</gene>
<name>A0A391NT99_9EUKA</name>
<feature type="compositionally biased region" description="Basic residues" evidence="2">
    <location>
        <begin position="270"/>
        <end position="279"/>
    </location>
</feature>
<dbReference type="Proteomes" id="UP000265618">
    <property type="component" value="Unassembled WGS sequence"/>
</dbReference>
<protein>
    <recommendedName>
        <fullName evidence="3">CCHC-type domain-containing protein</fullName>
    </recommendedName>
</protein>
<comment type="caution">
    <text evidence="4">The sequence shown here is derived from an EMBL/GenBank/DDBJ whole genome shotgun (WGS) entry which is preliminary data.</text>
</comment>
<dbReference type="InterPro" id="IPR001878">
    <property type="entry name" value="Znf_CCHC"/>
</dbReference>
<keyword evidence="5" id="KW-1185">Reference proteome</keyword>